<accession>A0A6C0H979</accession>
<feature type="domain" description="Photolyase/cryptochrome alpha/beta" evidence="4">
    <location>
        <begin position="1"/>
        <end position="129"/>
    </location>
</feature>
<evidence type="ECO:0000313" key="5">
    <source>
        <dbReference type="EMBL" id="QHT76920.1"/>
    </source>
</evidence>
<name>A0A6C0H979_9ZZZZ</name>
<dbReference type="AlphaFoldDB" id="A0A6C0H979"/>
<dbReference type="GO" id="GO:0003677">
    <property type="term" value="F:DNA binding"/>
    <property type="evidence" value="ECO:0007669"/>
    <property type="project" value="TreeGrafter"/>
</dbReference>
<dbReference type="Gene3D" id="1.25.40.80">
    <property type="match status" value="1"/>
</dbReference>
<dbReference type="InterPro" id="IPR036155">
    <property type="entry name" value="Crypto/Photolyase_N_sf"/>
</dbReference>
<dbReference type="SUPFAM" id="SSF48173">
    <property type="entry name" value="Cryptochrome/photolyase FAD-binding domain"/>
    <property type="match status" value="1"/>
</dbReference>
<dbReference type="PANTHER" id="PTHR11455:SF9">
    <property type="entry name" value="CRYPTOCHROME CIRCADIAN CLOCK 5 ISOFORM X1"/>
    <property type="match status" value="1"/>
</dbReference>
<dbReference type="GO" id="GO:0071949">
    <property type="term" value="F:FAD binding"/>
    <property type="evidence" value="ECO:0007669"/>
    <property type="project" value="TreeGrafter"/>
</dbReference>
<evidence type="ECO:0000256" key="2">
    <source>
        <dbReference type="ARBA" id="ARBA00022630"/>
    </source>
</evidence>
<proteinExistence type="predicted"/>
<keyword evidence="2" id="KW-0285">Flavoprotein</keyword>
<dbReference type="Pfam" id="PF03441">
    <property type="entry name" value="FAD_binding_7"/>
    <property type="match status" value="1"/>
</dbReference>
<evidence type="ECO:0000256" key="3">
    <source>
        <dbReference type="ARBA" id="ARBA00022827"/>
    </source>
</evidence>
<reference evidence="5" key="1">
    <citation type="journal article" date="2020" name="Nature">
        <title>Giant virus diversity and host interactions through global metagenomics.</title>
        <authorList>
            <person name="Schulz F."/>
            <person name="Roux S."/>
            <person name="Paez-Espino D."/>
            <person name="Jungbluth S."/>
            <person name="Walsh D.A."/>
            <person name="Denef V.J."/>
            <person name="McMahon K.D."/>
            <person name="Konstantinidis K.T."/>
            <person name="Eloe-Fadrosh E.A."/>
            <person name="Kyrpides N.C."/>
            <person name="Woyke T."/>
        </authorList>
    </citation>
    <scope>NUCLEOTIDE SEQUENCE</scope>
    <source>
        <strain evidence="5">GVMAG-M-3300023179-82</strain>
    </source>
</reference>
<dbReference type="GO" id="GO:0003904">
    <property type="term" value="F:deoxyribodipyrimidine photo-lyase activity"/>
    <property type="evidence" value="ECO:0007669"/>
    <property type="project" value="TreeGrafter"/>
</dbReference>
<dbReference type="Gene3D" id="3.40.50.620">
    <property type="entry name" value="HUPs"/>
    <property type="match status" value="1"/>
</dbReference>
<dbReference type="EMBL" id="MN739907">
    <property type="protein sequence ID" value="QHT76920.1"/>
    <property type="molecule type" value="Genomic_DNA"/>
</dbReference>
<comment type="cofactor">
    <cofactor evidence="1">
        <name>FAD</name>
        <dbReference type="ChEBI" id="CHEBI:57692"/>
    </cofactor>
</comment>
<dbReference type="PROSITE" id="PS51645">
    <property type="entry name" value="PHR_CRY_ALPHA_BETA"/>
    <property type="match status" value="1"/>
</dbReference>
<dbReference type="SUPFAM" id="SSF52425">
    <property type="entry name" value="Cryptochrome/photolyase, N-terminal domain"/>
    <property type="match status" value="1"/>
</dbReference>
<dbReference type="InterPro" id="IPR036134">
    <property type="entry name" value="Crypto/Photolyase_FAD-like_sf"/>
</dbReference>
<sequence length="491" mass="58477">MNIFLFNKSLRLFDNTTLINQLLEYESVIPIFVFTEQINLKKNLYASQNSIQFMIESLQELSDEIKKYNGKLYFFHNDNLMNVLNSFDNINSIGTNFDYSPYAVRRQEQIEQLCKDNNIKFIIYEDHLLNNILDGQTLKKDGTPYSIFTPFNNFCQKNLNVRKPNKFKKFKFTKNKQLEKNKYYVDDITTITDYNNSEIHVKGGRSYGLKILNNIKKSKYIDYSNQRDYLNYDTTFLSAYNHFGNISIREVYWSIIKSSDELKDFTDKSDILSIKDLTKLTNLFDKYEVKGLINQLYWRDFYYNLFYNNPHMLGGQIGDTNQPFKSKFNYIKWDYNEEIFEKWCQGTTGIPLCDAGMRQLNKTGYMHNRLRMICSSILCKLLLIPWQWGEKYFAQKLVDYDVIQNAAGWGWGCHGIDPNQIFRIFSPQIQSYKFDKQCIYIKKYIPELENIEPTKIHNWESLKIYYTPIINYKEARVIALNELKRINKLKN</sequence>
<dbReference type="PANTHER" id="PTHR11455">
    <property type="entry name" value="CRYPTOCHROME"/>
    <property type="match status" value="1"/>
</dbReference>
<evidence type="ECO:0000256" key="1">
    <source>
        <dbReference type="ARBA" id="ARBA00001974"/>
    </source>
</evidence>
<dbReference type="InterPro" id="IPR005101">
    <property type="entry name" value="Cryptochr/Photolyase_FAD-bd"/>
</dbReference>
<dbReference type="Gene3D" id="1.10.579.10">
    <property type="entry name" value="DNA Cyclobutane Dipyrimidine Photolyase, subunit A, domain 3"/>
    <property type="match status" value="1"/>
</dbReference>
<dbReference type="InterPro" id="IPR014729">
    <property type="entry name" value="Rossmann-like_a/b/a_fold"/>
</dbReference>
<keyword evidence="3" id="KW-0274">FAD</keyword>
<dbReference type="PRINTS" id="PR00147">
    <property type="entry name" value="DNAPHOTLYASE"/>
</dbReference>
<evidence type="ECO:0000259" key="4">
    <source>
        <dbReference type="PROSITE" id="PS51645"/>
    </source>
</evidence>
<protein>
    <recommendedName>
        <fullName evidence="4">Photolyase/cryptochrome alpha/beta domain-containing protein</fullName>
    </recommendedName>
</protein>
<dbReference type="InterPro" id="IPR006050">
    <property type="entry name" value="DNA_photolyase_N"/>
</dbReference>
<organism evidence="5">
    <name type="scientific">viral metagenome</name>
    <dbReference type="NCBI Taxonomy" id="1070528"/>
    <lineage>
        <taxon>unclassified sequences</taxon>
        <taxon>metagenomes</taxon>
        <taxon>organismal metagenomes</taxon>
    </lineage>
</organism>
<dbReference type="InterPro" id="IPR002081">
    <property type="entry name" value="Cryptochrome/DNA_photolyase_1"/>
</dbReference>
<dbReference type="Pfam" id="PF00875">
    <property type="entry name" value="DNA_photolyase"/>
    <property type="match status" value="1"/>
</dbReference>